<protein>
    <submittedName>
        <fullName evidence="1">Uncharacterized protein</fullName>
    </submittedName>
</protein>
<sequence length="56" mass="6197">MHLSMDAPCLTVQLIDKVSTKKRGVLADFFKGFQKNALMAKSRQVNLISDLCTNLG</sequence>
<dbReference type="HOGENOM" id="CLU_3014170_0_0_1"/>
<gene>
    <name evidence="1" type="ORF">FOYG_12654</name>
</gene>
<organism evidence="1 2">
    <name type="scientific">Fusarium oxysporum NRRL 32931</name>
    <dbReference type="NCBI Taxonomy" id="660029"/>
    <lineage>
        <taxon>Eukaryota</taxon>
        <taxon>Fungi</taxon>
        <taxon>Dikarya</taxon>
        <taxon>Ascomycota</taxon>
        <taxon>Pezizomycotina</taxon>
        <taxon>Sordariomycetes</taxon>
        <taxon>Hypocreomycetidae</taxon>
        <taxon>Hypocreales</taxon>
        <taxon>Nectriaceae</taxon>
        <taxon>Fusarium</taxon>
        <taxon>Fusarium oxysporum species complex</taxon>
    </lineage>
</organism>
<evidence type="ECO:0000313" key="1">
    <source>
        <dbReference type="EMBL" id="EWY85502.1"/>
    </source>
</evidence>
<name>W9HT78_FUSOX</name>
<reference evidence="1 2" key="1">
    <citation type="submission" date="2011-06" db="EMBL/GenBank/DDBJ databases">
        <title>The Genome Sequence of Fusarium oxysporum FOSC 3-a.</title>
        <authorList>
            <consortium name="The Broad Institute Genome Sequencing Platform"/>
            <person name="Ma L.-J."/>
            <person name="Gale L.R."/>
            <person name="Schwartz D.C."/>
            <person name="Zhou S."/>
            <person name="Corby-Kistler H."/>
            <person name="Young S.K."/>
            <person name="Zeng Q."/>
            <person name="Gargeya S."/>
            <person name="Fitzgerald M."/>
            <person name="Haas B."/>
            <person name="Abouelleil A."/>
            <person name="Alvarado L."/>
            <person name="Arachchi H.M."/>
            <person name="Berlin A."/>
            <person name="Brown A."/>
            <person name="Chapman S.B."/>
            <person name="Chen Z."/>
            <person name="Dunbar C."/>
            <person name="Freedman E."/>
            <person name="Gearin G."/>
            <person name="Gellesch M."/>
            <person name="Goldberg J."/>
            <person name="Griggs A."/>
            <person name="Gujja S."/>
            <person name="Heiman D."/>
            <person name="Howarth C."/>
            <person name="Larson L."/>
            <person name="Lui A."/>
            <person name="MacDonald P.J.P."/>
            <person name="Mehta T."/>
            <person name="Montmayeur A."/>
            <person name="Murphy C."/>
            <person name="Neiman D."/>
            <person name="Pearson M."/>
            <person name="Priest M."/>
            <person name="Roberts A."/>
            <person name="Saif S."/>
            <person name="Shea T."/>
            <person name="Shenoy N."/>
            <person name="Sisk P."/>
            <person name="Stolte C."/>
            <person name="Sykes S."/>
            <person name="Wortman J."/>
            <person name="Nusbaum C."/>
            <person name="Birren B."/>
        </authorList>
    </citation>
    <scope>NUCLEOTIDE SEQUENCE [LARGE SCALE GENOMIC DNA]</scope>
    <source>
        <strain evidence="2">FOSC 3-a</strain>
    </source>
</reference>
<evidence type="ECO:0000313" key="2">
    <source>
        <dbReference type="Proteomes" id="UP000030753"/>
    </source>
</evidence>
<proteinExistence type="predicted"/>
<accession>W9HT78</accession>
<dbReference type="AlphaFoldDB" id="W9HT78"/>
<dbReference type="Proteomes" id="UP000030753">
    <property type="component" value="Unassembled WGS sequence"/>
</dbReference>
<dbReference type="EMBL" id="JH717846">
    <property type="protein sequence ID" value="EWY85502.1"/>
    <property type="molecule type" value="Genomic_DNA"/>
</dbReference>